<dbReference type="InterPro" id="IPR036388">
    <property type="entry name" value="WH-like_DNA-bd_sf"/>
</dbReference>
<keyword evidence="2" id="KW-0731">Sigma factor</keyword>
<dbReference type="NCBIfam" id="TIGR02999">
    <property type="entry name" value="Sig-70_X6"/>
    <property type="match status" value="1"/>
</dbReference>
<evidence type="ECO:0000313" key="5">
    <source>
        <dbReference type="EMBL" id="ACY14702.1"/>
    </source>
</evidence>
<dbReference type="RefSeq" id="WP_012827310.1">
    <property type="nucleotide sequence ID" value="NC_013440.1"/>
</dbReference>
<dbReference type="InterPro" id="IPR013324">
    <property type="entry name" value="RNA_pol_sigma_r3/r4-like"/>
</dbReference>
<accession>D0LGY0</accession>
<keyword evidence="3" id="KW-0804">Transcription</keyword>
<sequence>MLPFSDELTETLYAALHERARRHLRRFPGATLEPSELVNEVYLRLQHDPARRWESRTHFFRTAARAMRFFLVDHAKRKAALKHGGEFVRVSMNVTLPGHAAPVALEEVASITRSLSRLQREYPEHAEIALLRYFAGCTVAEIAELLGIAVRTVERRWRFAAARLRTWTQEQASY</sequence>
<protein>
    <submittedName>
        <fullName evidence="5">RNA polymerase, sigma-24 subunit, ECF subfamily</fullName>
    </submittedName>
</protein>
<dbReference type="InterPro" id="IPR039425">
    <property type="entry name" value="RNA_pol_sigma-70-like"/>
</dbReference>
<gene>
    <name evidence="5" type="ordered locus">Hoch_2157</name>
</gene>
<evidence type="ECO:0000256" key="2">
    <source>
        <dbReference type="ARBA" id="ARBA00023082"/>
    </source>
</evidence>
<dbReference type="PANTHER" id="PTHR43133:SF39">
    <property type="entry name" value="SIMILAR TO RNA POLYMERASE SIGMA-E FACTOR"/>
    <property type="match status" value="1"/>
</dbReference>
<dbReference type="NCBIfam" id="TIGR02937">
    <property type="entry name" value="sigma70-ECF"/>
    <property type="match status" value="1"/>
</dbReference>
<proteinExistence type="predicted"/>
<feature type="domain" description="RNA polymerase sigma-70 ECF-like HTH" evidence="4">
    <location>
        <begin position="5"/>
        <end position="170"/>
    </location>
</feature>
<name>D0LGY0_HALO1</name>
<dbReference type="GO" id="GO:0006352">
    <property type="term" value="P:DNA-templated transcription initiation"/>
    <property type="evidence" value="ECO:0007669"/>
    <property type="project" value="InterPro"/>
</dbReference>
<dbReference type="InterPro" id="IPR011517">
    <property type="entry name" value="RNA_pol_sigma70_ECF-like"/>
</dbReference>
<reference evidence="5 6" key="1">
    <citation type="journal article" date="2010" name="Stand. Genomic Sci.">
        <title>Complete genome sequence of Haliangium ochraceum type strain (SMP-2).</title>
        <authorList>
            <consortium name="US DOE Joint Genome Institute (JGI-PGF)"/>
            <person name="Ivanova N."/>
            <person name="Daum C."/>
            <person name="Lang E."/>
            <person name="Abt B."/>
            <person name="Kopitz M."/>
            <person name="Saunders E."/>
            <person name="Lapidus A."/>
            <person name="Lucas S."/>
            <person name="Glavina Del Rio T."/>
            <person name="Nolan M."/>
            <person name="Tice H."/>
            <person name="Copeland A."/>
            <person name="Cheng J.F."/>
            <person name="Chen F."/>
            <person name="Bruce D."/>
            <person name="Goodwin L."/>
            <person name="Pitluck S."/>
            <person name="Mavromatis K."/>
            <person name="Pati A."/>
            <person name="Mikhailova N."/>
            <person name="Chen A."/>
            <person name="Palaniappan K."/>
            <person name="Land M."/>
            <person name="Hauser L."/>
            <person name="Chang Y.J."/>
            <person name="Jeffries C.D."/>
            <person name="Detter J.C."/>
            <person name="Brettin T."/>
            <person name="Rohde M."/>
            <person name="Goker M."/>
            <person name="Bristow J."/>
            <person name="Markowitz V."/>
            <person name="Eisen J.A."/>
            <person name="Hugenholtz P."/>
            <person name="Kyrpides N.C."/>
            <person name="Klenk H.P."/>
        </authorList>
    </citation>
    <scope>NUCLEOTIDE SEQUENCE [LARGE SCALE GENOMIC DNA]</scope>
    <source>
        <strain evidence="6">DSM 14365 / CIP 107738 / JCM 11303 / AJ 13395 / SMP-2</strain>
    </source>
</reference>
<dbReference type="KEGG" id="hoh:Hoch_2157"/>
<dbReference type="eggNOG" id="COG1595">
    <property type="taxonomic scope" value="Bacteria"/>
</dbReference>
<dbReference type="InterPro" id="IPR014284">
    <property type="entry name" value="RNA_pol_sigma-70_dom"/>
</dbReference>
<dbReference type="EMBL" id="CP001804">
    <property type="protein sequence ID" value="ACY14702.1"/>
    <property type="molecule type" value="Genomic_DNA"/>
</dbReference>
<dbReference type="InterPro" id="IPR053812">
    <property type="entry name" value="HTH_Sigma70_ECF-like"/>
</dbReference>
<dbReference type="STRING" id="502025.Hoch_2157"/>
<dbReference type="PANTHER" id="PTHR43133">
    <property type="entry name" value="RNA POLYMERASE ECF-TYPE SIGMA FACTO"/>
    <property type="match status" value="1"/>
</dbReference>
<evidence type="ECO:0000256" key="3">
    <source>
        <dbReference type="ARBA" id="ARBA00023163"/>
    </source>
</evidence>
<dbReference type="GO" id="GO:0016987">
    <property type="term" value="F:sigma factor activity"/>
    <property type="evidence" value="ECO:0007669"/>
    <property type="project" value="UniProtKB-KW"/>
</dbReference>
<dbReference type="Pfam" id="PF07638">
    <property type="entry name" value="Sigma70_ECF"/>
    <property type="match status" value="1"/>
</dbReference>
<keyword evidence="6" id="KW-1185">Reference proteome</keyword>
<dbReference type="AlphaFoldDB" id="D0LGY0"/>
<dbReference type="Gene3D" id="1.10.10.10">
    <property type="entry name" value="Winged helix-like DNA-binding domain superfamily/Winged helix DNA-binding domain"/>
    <property type="match status" value="1"/>
</dbReference>
<dbReference type="SUPFAM" id="SSF88659">
    <property type="entry name" value="Sigma3 and sigma4 domains of RNA polymerase sigma factors"/>
    <property type="match status" value="1"/>
</dbReference>
<dbReference type="Proteomes" id="UP000001880">
    <property type="component" value="Chromosome"/>
</dbReference>
<keyword evidence="1" id="KW-0805">Transcription regulation</keyword>
<organism evidence="5 6">
    <name type="scientific">Haliangium ochraceum (strain DSM 14365 / JCM 11303 / SMP-2)</name>
    <dbReference type="NCBI Taxonomy" id="502025"/>
    <lineage>
        <taxon>Bacteria</taxon>
        <taxon>Pseudomonadati</taxon>
        <taxon>Myxococcota</taxon>
        <taxon>Polyangia</taxon>
        <taxon>Haliangiales</taxon>
        <taxon>Kofleriaceae</taxon>
        <taxon>Haliangium</taxon>
    </lineage>
</organism>
<evidence type="ECO:0000313" key="6">
    <source>
        <dbReference type="Proteomes" id="UP000001880"/>
    </source>
</evidence>
<dbReference type="HOGENOM" id="CLU_102127_0_0_7"/>
<evidence type="ECO:0000259" key="4">
    <source>
        <dbReference type="Pfam" id="PF07638"/>
    </source>
</evidence>
<evidence type="ECO:0000256" key="1">
    <source>
        <dbReference type="ARBA" id="ARBA00023015"/>
    </source>
</evidence>